<keyword evidence="4" id="KW-0472">Membrane</keyword>
<accession>A0ABS4HWT2</accession>
<feature type="domain" description="HTH araC/xylS-type" evidence="5">
    <location>
        <begin position="642"/>
        <end position="741"/>
    </location>
</feature>
<feature type="transmembrane region" description="Helical" evidence="4">
    <location>
        <begin position="12"/>
        <end position="32"/>
    </location>
</feature>
<keyword evidence="4" id="KW-1133">Transmembrane helix</keyword>
<proteinExistence type="predicted"/>
<evidence type="ECO:0000313" key="6">
    <source>
        <dbReference type="EMBL" id="MBP1963100.1"/>
    </source>
</evidence>
<organism evidence="6 7">
    <name type="scientific">Paenibacillus aceris</name>
    <dbReference type="NCBI Taxonomy" id="869555"/>
    <lineage>
        <taxon>Bacteria</taxon>
        <taxon>Bacillati</taxon>
        <taxon>Bacillota</taxon>
        <taxon>Bacilli</taxon>
        <taxon>Bacillales</taxon>
        <taxon>Paenibacillaceae</taxon>
        <taxon>Paenibacillus</taxon>
    </lineage>
</organism>
<gene>
    <name evidence="6" type="ORF">J2Z65_002316</name>
</gene>
<dbReference type="InterPro" id="IPR018062">
    <property type="entry name" value="HTH_AraC-typ_CS"/>
</dbReference>
<evidence type="ECO:0000313" key="7">
    <source>
        <dbReference type="Proteomes" id="UP001519344"/>
    </source>
</evidence>
<dbReference type="EMBL" id="JAGGKV010000005">
    <property type="protein sequence ID" value="MBP1963100.1"/>
    <property type="molecule type" value="Genomic_DNA"/>
</dbReference>
<dbReference type="InterPro" id="IPR020449">
    <property type="entry name" value="Tscrpt_reg_AraC-type_HTH"/>
</dbReference>
<keyword evidence="1" id="KW-0805">Transcription regulation</keyword>
<sequence length="744" mass="86741">MKKTWYYRLLFSYMPVFLLIISFLFFIFFQILSERAQQDAASVYTSINNQSLQTVEQTLQSIDHLMVTKQTRNNNPSDFNMLDFFNQSGQPATYFTYQVTQEFNNMKQLNPYIHSLYLVRDSDGYVLSSNTVAPLQAFADHEFIKGLMKDTYSYHWTDKRLFKEFGTSRMEAVVSLARKYVTSSGESGLMVVNVSINALNQLISKSLDQSVSFVTVTGSEGMKMFPESEVNDDTRKVMSTIVSEYTGWTYKSGLVNGNRFSILQVFSGIWFVFAAVVVLIGLLSILYMTNRNYKPLRALISKLDEMSQASATQSGNNDNEFHYIETTFHSLVERFNVFKTQSDQNINYRKKSIFLEVMNGSRSLANEEWVDELERHGFKGGFKKAAVLVASIDKYSDIRSRFTDHDLILYRFIIQNMYTELVQKSSLRSWTEWINDKEMCVFIFTQEDMPNELFDNIKPFTEHAVSWVRNNLPFTVTFGVGQVTETVPQLKNSYKSAIEAINYKFVLGSDRVIGYWEISKEYEVELYYHLERIRSMVYSFRMLEPDWRTKYNRIFTEIIADRPKRDDIVNLLHYLSFRLFDHIHGLVMNDEIVHTNKAIMKDVIEQFETLEDVQDQLLEIMEKLEYVMSEKAHNGSEQVIALEMKQYIADHLSNPDLSLVHLSEQFGISSKNVSSLFKEQFDIKFIDYLINRRVELAKQLLTETESSIQEVGYQVGYLNPVSFNRVFKRLVGITPGDYRKERHC</sequence>
<dbReference type="SUPFAM" id="SSF46689">
    <property type="entry name" value="Homeodomain-like"/>
    <property type="match status" value="1"/>
</dbReference>
<evidence type="ECO:0000256" key="1">
    <source>
        <dbReference type="ARBA" id="ARBA00023015"/>
    </source>
</evidence>
<evidence type="ECO:0000259" key="5">
    <source>
        <dbReference type="PROSITE" id="PS01124"/>
    </source>
</evidence>
<name>A0ABS4HWT2_9BACL</name>
<dbReference type="PROSITE" id="PS00041">
    <property type="entry name" value="HTH_ARAC_FAMILY_1"/>
    <property type="match status" value="1"/>
</dbReference>
<dbReference type="Proteomes" id="UP001519344">
    <property type="component" value="Unassembled WGS sequence"/>
</dbReference>
<dbReference type="SMART" id="SM00342">
    <property type="entry name" value="HTH_ARAC"/>
    <property type="match status" value="1"/>
</dbReference>
<dbReference type="InterPro" id="IPR009057">
    <property type="entry name" value="Homeodomain-like_sf"/>
</dbReference>
<keyword evidence="3" id="KW-0804">Transcription</keyword>
<keyword evidence="7" id="KW-1185">Reference proteome</keyword>
<reference evidence="6 7" key="1">
    <citation type="submission" date="2021-03" db="EMBL/GenBank/DDBJ databases">
        <title>Genomic Encyclopedia of Type Strains, Phase IV (KMG-IV): sequencing the most valuable type-strain genomes for metagenomic binning, comparative biology and taxonomic classification.</title>
        <authorList>
            <person name="Goeker M."/>
        </authorList>
    </citation>
    <scope>NUCLEOTIDE SEQUENCE [LARGE SCALE GENOMIC DNA]</scope>
    <source>
        <strain evidence="6 7">DSM 24950</strain>
    </source>
</reference>
<dbReference type="Gene3D" id="1.10.10.60">
    <property type="entry name" value="Homeodomain-like"/>
    <property type="match status" value="2"/>
</dbReference>
<comment type="caution">
    <text evidence="6">The sequence shown here is derived from an EMBL/GenBank/DDBJ whole genome shotgun (WGS) entry which is preliminary data.</text>
</comment>
<dbReference type="RefSeq" id="WP_167066503.1">
    <property type="nucleotide sequence ID" value="NZ_JAAOZR010000045.1"/>
</dbReference>
<dbReference type="PANTHER" id="PTHR43280">
    <property type="entry name" value="ARAC-FAMILY TRANSCRIPTIONAL REGULATOR"/>
    <property type="match status" value="1"/>
</dbReference>
<keyword evidence="4" id="KW-0812">Transmembrane</keyword>
<protein>
    <submittedName>
        <fullName evidence="6">AraC-like DNA-binding protein</fullName>
    </submittedName>
</protein>
<dbReference type="PROSITE" id="PS01124">
    <property type="entry name" value="HTH_ARAC_FAMILY_2"/>
    <property type="match status" value="1"/>
</dbReference>
<evidence type="ECO:0000256" key="4">
    <source>
        <dbReference type="SAM" id="Phobius"/>
    </source>
</evidence>
<keyword evidence="2" id="KW-0238">DNA-binding</keyword>
<dbReference type="PANTHER" id="PTHR43280:SF2">
    <property type="entry name" value="HTH-TYPE TRANSCRIPTIONAL REGULATOR EXSA"/>
    <property type="match status" value="1"/>
</dbReference>
<dbReference type="InterPro" id="IPR018060">
    <property type="entry name" value="HTH_AraC"/>
</dbReference>
<dbReference type="PRINTS" id="PR00032">
    <property type="entry name" value="HTHARAC"/>
</dbReference>
<dbReference type="Pfam" id="PF12833">
    <property type="entry name" value="HTH_18"/>
    <property type="match status" value="1"/>
</dbReference>
<evidence type="ECO:0000256" key="2">
    <source>
        <dbReference type="ARBA" id="ARBA00023125"/>
    </source>
</evidence>
<feature type="transmembrane region" description="Helical" evidence="4">
    <location>
        <begin position="268"/>
        <end position="288"/>
    </location>
</feature>
<evidence type="ECO:0000256" key="3">
    <source>
        <dbReference type="ARBA" id="ARBA00023163"/>
    </source>
</evidence>